<feature type="domain" description="Helicase ATP-binding" evidence="11">
    <location>
        <begin position="98"/>
        <end position="272"/>
    </location>
</feature>
<gene>
    <name evidence="14" type="ORF">M427DRAFT_96803</name>
</gene>
<dbReference type="InterPro" id="IPR050079">
    <property type="entry name" value="DEAD_box_RNA_helicase"/>
</dbReference>
<organism evidence="14 15">
    <name type="scientific">Gonapodya prolifera (strain JEL478)</name>
    <name type="common">Monoblepharis prolifera</name>
    <dbReference type="NCBI Taxonomy" id="1344416"/>
    <lineage>
        <taxon>Eukaryota</taxon>
        <taxon>Fungi</taxon>
        <taxon>Fungi incertae sedis</taxon>
        <taxon>Chytridiomycota</taxon>
        <taxon>Chytridiomycota incertae sedis</taxon>
        <taxon>Monoblepharidomycetes</taxon>
        <taxon>Monoblepharidales</taxon>
        <taxon>Gonapodyaceae</taxon>
        <taxon>Gonapodya</taxon>
    </lineage>
</organism>
<keyword evidence="6" id="KW-0694">RNA-binding</keyword>
<keyword evidence="5 9" id="KW-0067">ATP-binding</keyword>
<protein>
    <recommendedName>
        <fullName evidence="1">RNA helicase</fullName>
        <ecNumber evidence="1">3.6.4.13</ecNumber>
    </recommendedName>
</protein>
<dbReference type="GO" id="GO:0006364">
    <property type="term" value="P:rRNA processing"/>
    <property type="evidence" value="ECO:0007669"/>
    <property type="project" value="EnsemblFungi"/>
</dbReference>
<sequence>MLHGEPGSDDESSEVDDGDQSDGVEEETSGDDDEEEASDSGDIVNDKRKRDFFDTPPPPEPDGPTIDAFTQLKLSRPIMRSVAGLGWTKPTPVQVRTIPLALQGKDICGSAVTGSGKTAAFMIPILERLLYRPNQAPQTRVLVLVPTRELGAQVHSVATNLAKFCDVRISLCVGGLSRAAQEAELRTRPDIIVATTGRLIDHVRNSAGVGLDGLEILVIDEADRILDEGFEDELNEIMSLTPRSRQTMLFSATMTDDIDSLVRLHMTKPVRLFVDPTTSITTNLVQEFVRIRAHKEEDRSAVLAALCSRTYKTRCIVFFRSKKGAHRMKVVFGFLGLKAAELHGDLTQIQRLEALEEFRDERVDFLMATDLAARGLDIAGIETVINYDMPKNYSQYVHRVGRTARGSTAGKAISLVGEQDRSILKLALKNSRAGVKHRVIPPDVISKYKTTIAAIDKDVESVLQEEKEEALLAQADMEATKAENLIKHKDEIYAKPARTWFQSEKEKASAKGMLLEWETSADLSDSRKRKRDEYEAGKPKRSKYDGLSRDKKRRMKIREEEKQSLVHEKAAAHHAKSSFKPKKLPRLASHEGEKPKGSSAKGASRSLSKKKPGKLLGAGFKSEIRGARGGSAGARKVGKGNSKSNSNGKRKFTRR</sequence>
<dbReference type="OrthoDB" id="10259843at2759"/>
<dbReference type="GO" id="GO:0005829">
    <property type="term" value="C:cytosol"/>
    <property type="evidence" value="ECO:0007669"/>
    <property type="project" value="TreeGrafter"/>
</dbReference>
<dbReference type="InterPro" id="IPR027417">
    <property type="entry name" value="P-loop_NTPase"/>
</dbReference>
<dbReference type="EC" id="3.6.4.13" evidence="1"/>
<name>A0A139ALM1_GONPJ</name>
<evidence type="ECO:0000256" key="3">
    <source>
        <dbReference type="ARBA" id="ARBA00022801"/>
    </source>
</evidence>
<dbReference type="InterPro" id="IPR014001">
    <property type="entry name" value="Helicase_ATP-bd"/>
</dbReference>
<dbReference type="SMART" id="SM00490">
    <property type="entry name" value="HELICc"/>
    <property type="match status" value="1"/>
</dbReference>
<keyword evidence="15" id="KW-1185">Reference proteome</keyword>
<feature type="region of interest" description="Disordered" evidence="10">
    <location>
        <begin position="521"/>
        <end position="655"/>
    </location>
</feature>
<dbReference type="PROSITE" id="PS51194">
    <property type="entry name" value="HELICASE_CTER"/>
    <property type="match status" value="1"/>
</dbReference>
<keyword evidence="4 9" id="KW-0347">Helicase</keyword>
<feature type="compositionally biased region" description="Basic and acidic residues" evidence="10">
    <location>
        <begin position="44"/>
        <end position="53"/>
    </location>
</feature>
<dbReference type="GO" id="GO:0003723">
    <property type="term" value="F:RNA binding"/>
    <property type="evidence" value="ECO:0007669"/>
    <property type="project" value="UniProtKB-KW"/>
</dbReference>
<evidence type="ECO:0000256" key="1">
    <source>
        <dbReference type="ARBA" id="ARBA00012552"/>
    </source>
</evidence>
<dbReference type="Proteomes" id="UP000070544">
    <property type="component" value="Unassembled WGS sequence"/>
</dbReference>
<dbReference type="OMA" id="ERRTWFQ"/>
<dbReference type="AlphaFoldDB" id="A0A139ALM1"/>
<feature type="short sequence motif" description="Q motif" evidence="8">
    <location>
        <begin position="67"/>
        <end position="95"/>
    </location>
</feature>
<evidence type="ECO:0000313" key="15">
    <source>
        <dbReference type="Proteomes" id="UP000070544"/>
    </source>
</evidence>
<dbReference type="Gene3D" id="3.40.50.300">
    <property type="entry name" value="P-loop containing nucleotide triphosphate hydrolases"/>
    <property type="match status" value="2"/>
</dbReference>
<dbReference type="InterPro" id="IPR011545">
    <property type="entry name" value="DEAD/DEAH_box_helicase_dom"/>
</dbReference>
<evidence type="ECO:0000256" key="8">
    <source>
        <dbReference type="PROSITE-ProRule" id="PRU00552"/>
    </source>
</evidence>
<dbReference type="PANTHER" id="PTHR47959:SF1">
    <property type="entry name" value="ATP-DEPENDENT RNA HELICASE DBPA"/>
    <property type="match status" value="1"/>
</dbReference>
<dbReference type="InterPro" id="IPR001650">
    <property type="entry name" value="Helicase_C-like"/>
</dbReference>
<dbReference type="PROSITE" id="PS00039">
    <property type="entry name" value="DEAD_ATP_HELICASE"/>
    <property type="match status" value="1"/>
</dbReference>
<dbReference type="STRING" id="1344416.A0A139ALM1"/>
<dbReference type="GO" id="GO:0005524">
    <property type="term" value="F:ATP binding"/>
    <property type="evidence" value="ECO:0007669"/>
    <property type="project" value="UniProtKB-KW"/>
</dbReference>
<proteinExistence type="inferred from homology"/>
<keyword evidence="2 9" id="KW-0547">Nucleotide-binding</keyword>
<dbReference type="EMBL" id="KQ965746">
    <property type="protein sequence ID" value="KXS17588.1"/>
    <property type="molecule type" value="Genomic_DNA"/>
</dbReference>
<evidence type="ECO:0000256" key="4">
    <source>
        <dbReference type="ARBA" id="ARBA00022806"/>
    </source>
</evidence>
<comment type="similarity">
    <text evidence="9">Belongs to the DEAD box helicase family.</text>
</comment>
<evidence type="ECO:0000256" key="5">
    <source>
        <dbReference type="ARBA" id="ARBA00022840"/>
    </source>
</evidence>
<feature type="compositionally biased region" description="Acidic residues" evidence="10">
    <location>
        <begin position="7"/>
        <end position="39"/>
    </location>
</feature>
<dbReference type="SUPFAM" id="SSF52540">
    <property type="entry name" value="P-loop containing nucleoside triphosphate hydrolases"/>
    <property type="match status" value="1"/>
</dbReference>
<dbReference type="Pfam" id="PF00270">
    <property type="entry name" value="DEAD"/>
    <property type="match status" value="1"/>
</dbReference>
<feature type="domain" description="DEAD-box RNA helicase Q" evidence="13">
    <location>
        <begin position="67"/>
        <end position="95"/>
    </location>
</feature>
<dbReference type="CDD" id="cd18787">
    <property type="entry name" value="SF2_C_DEAD"/>
    <property type="match status" value="1"/>
</dbReference>
<evidence type="ECO:0000256" key="6">
    <source>
        <dbReference type="ARBA" id="ARBA00022884"/>
    </source>
</evidence>
<keyword evidence="3 9" id="KW-0378">Hydrolase</keyword>
<feature type="compositionally biased region" description="Basic residues" evidence="10">
    <location>
        <begin position="572"/>
        <end position="585"/>
    </location>
</feature>
<dbReference type="PROSITE" id="PS51192">
    <property type="entry name" value="HELICASE_ATP_BIND_1"/>
    <property type="match status" value="1"/>
</dbReference>
<feature type="domain" description="Helicase C-terminal" evidence="12">
    <location>
        <begin position="283"/>
        <end position="448"/>
    </location>
</feature>
<evidence type="ECO:0000259" key="13">
    <source>
        <dbReference type="PROSITE" id="PS51195"/>
    </source>
</evidence>
<dbReference type="SMART" id="SM00487">
    <property type="entry name" value="DEXDc"/>
    <property type="match status" value="1"/>
</dbReference>
<feature type="compositionally biased region" description="Basic and acidic residues" evidence="10">
    <location>
        <begin position="557"/>
        <end position="571"/>
    </location>
</feature>
<evidence type="ECO:0000259" key="12">
    <source>
        <dbReference type="PROSITE" id="PS51194"/>
    </source>
</evidence>
<feature type="compositionally biased region" description="Basic and acidic residues" evidence="10">
    <location>
        <begin position="531"/>
        <end position="549"/>
    </location>
</feature>
<evidence type="ECO:0000256" key="7">
    <source>
        <dbReference type="ARBA" id="ARBA00047984"/>
    </source>
</evidence>
<dbReference type="InterPro" id="IPR014014">
    <property type="entry name" value="RNA_helicase_DEAD_Q_motif"/>
</dbReference>
<dbReference type="PANTHER" id="PTHR47959">
    <property type="entry name" value="ATP-DEPENDENT RNA HELICASE RHLE-RELATED"/>
    <property type="match status" value="1"/>
</dbReference>
<evidence type="ECO:0000256" key="10">
    <source>
        <dbReference type="SAM" id="MobiDB-lite"/>
    </source>
</evidence>
<evidence type="ECO:0000259" key="11">
    <source>
        <dbReference type="PROSITE" id="PS51192"/>
    </source>
</evidence>
<dbReference type="PROSITE" id="PS51195">
    <property type="entry name" value="Q_MOTIF"/>
    <property type="match status" value="1"/>
</dbReference>
<evidence type="ECO:0000256" key="9">
    <source>
        <dbReference type="RuleBase" id="RU000492"/>
    </source>
</evidence>
<accession>A0A139ALM1</accession>
<dbReference type="CDD" id="cd17947">
    <property type="entry name" value="DEADc_DDX27"/>
    <property type="match status" value="1"/>
</dbReference>
<dbReference type="GO" id="GO:0016787">
    <property type="term" value="F:hydrolase activity"/>
    <property type="evidence" value="ECO:0007669"/>
    <property type="project" value="UniProtKB-KW"/>
</dbReference>
<reference evidence="14 15" key="1">
    <citation type="journal article" date="2015" name="Genome Biol. Evol.">
        <title>Phylogenomic analyses indicate that early fungi evolved digesting cell walls of algal ancestors of land plants.</title>
        <authorList>
            <person name="Chang Y."/>
            <person name="Wang S."/>
            <person name="Sekimoto S."/>
            <person name="Aerts A.L."/>
            <person name="Choi C."/>
            <person name="Clum A."/>
            <person name="LaButti K.M."/>
            <person name="Lindquist E.A."/>
            <person name="Yee Ngan C."/>
            <person name="Ohm R.A."/>
            <person name="Salamov A.A."/>
            <person name="Grigoriev I.V."/>
            <person name="Spatafora J.W."/>
            <person name="Berbee M.L."/>
        </authorList>
    </citation>
    <scope>NUCLEOTIDE SEQUENCE [LARGE SCALE GENOMIC DNA]</scope>
    <source>
        <strain evidence="14 15">JEL478</strain>
    </source>
</reference>
<dbReference type="GO" id="GO:0003724">
    <property type="term" value="F:RNA helicase activity"/>
    <property type="evidence" value="ECO:0007669"/>
    <property type="project" value="UniProtKB-EC"/>
</dbReference>
<comment type="catalytic activity">
    <reaction evidence="7">
        <text>ATP + H2O = ADP + phosphate + H(+)</text>
        <dbReference type="Rhea" id="RHEA:13065"/>
        <dbReference type="ChEBI" id="CHEBI:15377"/>
        <dbReference type="ChEBI" id="CHEBI:15378"/>
        <dbReference type="ChEBI" id="CHEBI:30616"/>
        <dbReference type="ChEBI" id="CHEBI:43474"/>
        <dbReference type="ChEBI" id="CHEBI:456216"/>
        <dbReference type="EC" id="3.6.4.13"/>
    </reaction>
</comment>
<evidence type="ECO:0000313" key="14">
    <source>
        <dbReference type="EMBL" id="KXS17588.1"/>
    </source>
</evidence>
<evidence type="ECO:0000256" key="2">
    <source>
        <dbReference type="ARBA" id="ARBA00022741"/>
    </source>
</evidence>
<dbReference type="GO" id="GO:0000027">
    <property type="term" value="P:ribosomal large subunit assembly"/>
    <property type="evidence" value="ECO:0007669"/>
    <property type="project" value="EnsemblFungi"/>
</dbReference>
<dbReference type="GO" id="GO:0030687">
    <property type="term" value="C:preribosome, large subunit precursor"/>
    <property type="evidence" value="ECO:0007669"/>
    <property type="project" value="EnsemblFungi"/>
</dbReference>
<dbReference type="Pfam" id="PF00271">
    <property type="entry name" value="Helicase_C"/>
    <property type="match status" value="1"/>
</dbReference>
<dbReference type="InterPro" id="IPR000629">
    <property type="entry name" value="RNA-helicase_DEAD-box_CS"/>
</dbReference>
<feature type="compositionally biased region" description="Low complexity" evidence="10">
    <location>
        <begin position="633"/>
        <end position="647"/>
    </location>
</feature>
<feature type="region of interest" description="Disordered" evidence="10">
    <location>
        <begin position="1"/>
        <end position="67"/>
    </location>
</feature>